<feature type="compositionally biased region" description="Basic and acidic residues" evidence="1">
    <location>
        <begin position="91"/>
        <end position="104"/>
    </location>
</feature>
<comment type="caution">
    <text evidence="2">The sequence shown here is derived from an EMBL/GenBank/DDBJ whole genome shotgun (WGS) entry which is preliminary data.</text>
</comment>
<organism evidence="2 3">
    <name type="scientific">Plakobranchus ocellatus</name>
    <dbReference type="NCBI Taxonomy" id="259542"/>
    <lineage>
        <taxon>Eukaryota</taxon>
        <taxon>Metazoa</taxon>
        <taxon>Spiralia</taxon>
        <taxon>Lophotrochozoa</taxon>
        <taxon>Mollusca</taxon>
        <taxon>Gastropoda</taxon>
        <taxon>Heterobranchia</taxon>
        <taxon>Euthyneura</taxon>
        <taxon>Panpulmonata</taxon>
        <taxon>Sacoglossa</taxon>
        <taxon>Placobranchoidea</taxon>
        <taxon>Plakobranchidae</taxon>
        <taxon>Plakobranchus</taxon>
    </lineage>
</organism>
<dbReference type="AlphaFoldDB" id="A0AAV4AKR6"/>
<evidence type="ECO:0000313" key="2">
    <source>
        <dbReference type="EMBL" id="GFO07383.1"/>
    </source>
</evidence>
<feature type="region of interest" description="Disordered" evidence="1">
    <location>
        <begin position="72"/>
        <end position="115"/>
    </location>
</feature>
<gene>
    <name evidence="2" type="ORF">PoB_003388800</name>
</gene>
<keyword evidence="3" id="KW-1185">Reference proteome</keyword>
<name>A0AAV4AKR6_9GAST</name>
<proteinExistence type="predicted"/>
<reference evidence="2 3" key="1">
    <citation type="journal article" date="2021" name="Elife">
        <title>Chloroplast acquisition without the gene transfer in kleptoplastic sea slugs, Plakobranchus ocellatus.</title>
        <authorList>
            <person name="Maeda T."/>
            <person name="Takahashi S."/>
            <person name="Yoshida T."/>
            <person name="Shimamura S."/>
            <person name="Takaki Y."/>
            <person name="Nagai Y."/>
            <person name="Toyoda A."/>
            <person name="Suzuki Y."/>
            <person name="Arimoto A."/>
            <person name="Ishii H."/>
            <person name="Satoh N."/>
            <person name="Nishiyama T."/>
            <person name="Hasebe M."/>
            <person name="Maruyama T."/>
            <person name="Minagawa J."/>
            <person name="Obokata J."/>
            <person name="Shigenobu S."/>
        </authorList>
    </citation>
    <scope>NUCLEOTIDE SEQUENCE [LARGE SCALE GENOMIC DNA]</scope>
</reference>
<dbReference type="Proteomes" id="UP000735302">
    <property type="component" value="Unassembled WGS sequence"/>
</dbReference>
<evidence type="ECO:0000313" key="3">
    <source>
        <dbReference type="Proteomes" id="UP000735302"/>
    </source>
</evidence>
<sequence>MTDSDVARQQGNRRNCVVSCSCESWRFVGRTVAHMVTWLISIKRSEARIPDGAKTIFHCSPVTTKHFMASPQQDDLRLLGPPSGRGADGGARTRDGRVPADLRTDSQATVPPTSRRKLWKPQDLEFHWTPCPTVCQGQTCWWDKHGSELSIAVKDALRNCQRDTQITCLQGDQGLLVMEHRP</sequence>
<dbReference type="EMBL" id="BLXT01003865">
    <property type="protein sequence ID" value="GFO07383.1"/>
    <property type="molecule type" value="Genomic_DNA"/>
</dbReference>
<protein>
    <submittedName>
        <fullName evidence="2">Uncharacterized protein</fullName>
    </submittedName>
</protein>
<accession>A0AAV4AKR6</accession>
<evidence type="ECO:0000256" key="1">
    <source>
        <dbReference type="SAM" id="MobiDB-lite"/>
    </source>
</evidence>